<protein>
    <submittedName>
        <fullName evidence="1">Uncharacterized protein</fullName>
    </submittedName>
</protein>
<dbReference type="Proteomes" id="UP000256970">
    <property type="component" value="Unassembled WGS sequence"/>
</dbReference>
<gene>
    <name evidence="1" type="ORF">BQ4739_LOCUS15862</name>
</gene>
<sequence>MPCRCLCYPQVLYKVIETAAAASLDVPGLLQQCAARFAMRADWAMKQHTSCPAIGLDASISSLALQMGDVPLIPSNSSNPRPTWAWKNLLQTGDLMETAT</sequence>
<proteinExistence type="predicted"/>
<evidence type="ECO:0000313" key="2">
    <source>
        <dbReference type="Proteomes" id="UP000256970"/>
    </source>
</evidence>
<keyword evidence="2" id="KW-1185">Reference proteome</keyword>
<dbReference type="AlphaFoldDB" id="A0A383WEB5"/>
<name>A0A383WEB5_TETOB</name>
<reference evidence="1 2" key="1">
    <citation type="submission" date="2016-10" db="EMBL/GenBank/DDBJ databases">
        <authorList>
            <person name="Cai Z."/>
        </authorList>
    </citation>
    <scope>NUCLEOTIDE SEQUENCE [LARGE SCALE GENOMIC DNA]</scope>
</reference>
<organism evidence="1 2">
    <name type="scientific">Tetradesmus obliquus</name>
    <name type="common">Green alga</name>
    <name type="synonym">Acutodesmus obliquus</name>
    <dbReference type="NCBI Taxonomy" id="3088"/>
    <lineage>
        <taxon>Eukaryota</taxon>
        <taxon>Viridiplantae</taxon>
        <taxon>Chlorophyta</taxon>
        <taxon>core chlorophytes</taxon>
        <taxon>Chlorophyceae</taxon>
        <taxon>CS clade</taxon>
        <taxon>Sphaeropleales</taxon>
        <taxon>Scenedesmaceae</taxon>
        <taxon>Tetradesmus</taxon>
    </lineage>
</organism>
<dbReference type="EMBL" id="FNXT01001236">
    <property type="protein sequence ID" value="SZX75583.1"/>
    <property type="molecule type" value="Genomic_DNA"/>
</dbReference>
<evidence type="ECO:0000313" key="1">
    <source>
        <dbReference type="EMBL" id="SZX75583.1"/>
    </source>
</evidence>
<accession>A0A383WEB5</accession>